<evidence type="ECO:0000256" key="5">
    <source>
        <dbReference type="ARBA" id="ARBA00022695"/>
    </source>
</evidence>
<dbReference type="Pfam" id="PF00483">
    <property type="entry name" value="NTP_transferase"/>
    <property type="match status" value="1"/>
</dbReference>
<keyword evidence="5" id="KW-0548">Nucleotidyltransferase</keyword>
<dbReference type="PANTHER" id="PTHR43532">
    <property type="entry name" value="GLUCOSE-1-PHOSPHATE THYMIDYLYLTRANSFERASE"/>
    <property type="match status" value="1"/>
</dbReference>
<dbReference type="Proteomes" id="UP000177565">
    <property type="component" value="Unassembled WGS sequence"/>
</dbReference>
<proteinExistence type="inferred from homology"/>
<evidence type="ECO:0000313" key="10">
    <source>
        <dbReference type="EMBL" id="OHA26472.1"/>
    </source>
</evidence>
<organism evidence="10 11">
    <name type="scientific">Candidatus Taylorbacteria bacterium RIFCSPHIGHO2_02_FULL_46_13</name>
    <dbReference type="NCBI Taxonomy" id="1802312"/>
    <lineage>
        <taxon>Bacteria</taxon>
        <taxon>Candidatus Tayloriibacteriota</taxon>
    </lineage>
</organism>
<dbReference type="AlphaFoldDB" id="A0A1G2MTS1"/>
<evidence type="ECO:0000256" key="2">
    <source>
        <dbReference type="ARBA" id="ARBA00010480"/>
    </source>
</evidence>
<keyword evidence="7" id="KW-0460">Magnesium</keyword>
<dbReference type="EMBL" id="MHRQ01000020">
    <property type="protein sequence ID" value="OHA26472.1"/>
    <property type="molecule type" value="Genomic_DNA"/>
</dbReference>
<dbReference type="STRING" id="1802312.A3C06_02755"/>
<evidence type="ECO:0000259" key="9">
    <source>
        <dbReference type="Pfam" id="PF00483"/>
    </source>
</evidence>
<evidence type="ECO:0000313" key="11">
    <source>
        <dbReference type="Proteomes" id="UP000177565"/>
    </source>
</evidence>
<name>A0A1G2MTS1_9BACT</name>
<keyword evidence="10" id="KW-0946">Virion</keyword>
<keyword evidence="10" id="KW-0167">Capsid protein</keyword>
<reference evidence="10 11" key="1">
    <citation type="journal article" date="2016" name="Nat. Commun.">
        <title>Thousands of microbial genomes shed light on interconnected biogeochemical processes in an aquifer system.</title>
        <authorList>
            <person name="Anantharaman K."/>
            <person name="Brown C.T."/>
            <person name="Hug L.A."/>
            <person name="Sharon I."/>
            <person name="Castelle C.J."/>
            <person name="Probst A.J."/>
            <person name="Thomas B.C."/>
            <person name="Singh A."/>
            <person name="Wilkins M.J."/>
            <person name="Karaoz U."/>
            <person name="Brodie E.L."/>
            <person name="Williams K.H."/>
            <person name="Hubbard S.S."/>
            <person name="Banfield J.F."/>
        </authorList>
    </citation>
    <scope>NUCLEOTIDE SEQUENCE [LARGE SCALE GENOMIC DNA]</scope>
</reference>
<dbReference type="InterPro" id="IPR029044">
    <property type="entry name" value="Nucleotide-diphossugar_trans"/>
</dbReference>
<dbReference type="GO" id="GO:0008879">
    <property type="term" value="F:glucose-1-phosphate thymidylyltransferase activity"/>
    <property type="evidence" value="ECO:0007669"/>
    <property type="project" value="UniProtKB-EC"/>
</dbReference>
<evidence type="ECO:0000256" key="8">
    <source>
        <dbReference type="ARBA" id="ARBA00049336"/>
    </source>
</evidence>
<comment type="similarity">
    <text evidence="2">Belongs to the glucose-1-phosphate thymidylyltransferase family.</text>
</comment>
<evidence type="ECO:0000256" key="6">
    <source>
        <dbReference type="ARBA" id="ARBA00022723"/>
    </source>
</evidence>
<dbReference type="EC" id="2.7.7.24" evidence="3"/>
<keyword evidence="4" id="KW-0808">Transferase</keyword>
<feature type="domain" description="Nucleotidyl transferase" evidence="9">
    <location>
        <begin position="2"/>
        <end position="234"/>
    </location>
</feature>
<dbReference type="SUPFAM" id="SSF53448">
    <property type="entry name" value="Nucleotide-diphospho-sugar transferases"/>
    <property type="match status" value="1"/>
</dbReference>
<evidence type="ECO:0000256" key="7">
    <source>
        <dbReference type="ARBA" id="ARBA00022842"/>
    </source>
</evidence>
<accession>A0A1G2MTS1</accession>
<comment type="catalytic activity">
    <reaction evidence="8">
        <text>dTTP + alpha-D-glucose 1-phosphate + H(+) = dTDP-alpha-D-glucose + diphosphate</text>
        <dbReference type="Rhea" id="RHEA:15225"/>
        <dbReference type="ChEBI" id="CHEBI:15378"/>
        <dbReference type="ChEBI" id="CHEBI:33019"/>
        <dbReference type="ChEBI" id="CHEBI:37568"/>
        <dbReference type="ChEBI" id="CHEBI:57477"/>
        <dbReference type="ChEBI" id="CHEBI:58601"/>
        <dbReference type="EC" id="2.7.7.24"/>
    </reaction>
</comment>
<protein>
    <recommendedName>
        <fullName evidence="3">glucose-1-phosphate thymidylyltransferase</fullName>
        <ecNumber evidence="3">2.7.7.24</ecNumber>
    </recommendedName>
</protein>
<comment type="caution">
    <text evidence="10">The sequence shown here is derived from an EMBL/GenBank/DDBJ whole genome shotgun (WGS) entry which is preliminary data.</text>
</comment>
<dbReference type="InterPro" id="IPR005835">
    <property type="entry name" value="NTP_transferase_dom"/>
</dbReference>
<dbReference type="GO" id="GO:0046872">
    <property type="term" value="F:metal ion binding"/>
    <property type="evidence" value="ECO:0007669"/>
    <property type="project" value="UniProtKB-KW"/>
</dbReference>
<gene>
    <name evidence="10" type="ORF">A3C06_02755</name>
</gene>
<evidence type="ECO:0000256" key="1">
    <source>
        <dbReference type="ARBA" id="ARBA00001946"/>
    </source>
</evidence>
<dbReference type="Gene3D" id="3.90.550.10">
    <property type="entry name" value="Spore Coat Polysaccharide Biosynthesis Protein SpsA, Chain A"/>
    <property type="match status" value="1"/>
</dbReference>
<dbReference type="InterPro" id="IPR005907">
    <property type="entry name" value="G1P_thy_trans_s"/>
</dbReference>
<comment type="cofactor">
    <cofactor evidence="1">
        <name>Mg(2+)</name>
        <dbReference type="ChEBI" id="CHEBI:18420"/>
    </cofactor>
</comment>
<dbReference type="PANTHER" id="PTHR43532:SF1">
    <property type="entry name" value="GLUCOSE-1-PHOSPHATE THYMIDYLYLTRANSFERASE 1"/>
    <property type="match status" value="1"/>
</dbReference>
<evidence type="ECO:0000256" key="4">
    <source>
        <dbReference type="ARBA" id="ARBA00022679"/>
    </source>
</evidence>
<keyword evidence="6" id="KW-0479">Metal-binding</keyword>
<evidence type="ECO:0000256" key="3">
    <source>
        <dbReference type="ARBA" id="ARBA00012461"/>
    </source>
</evidence>
<sequence>MKGVILAGGLGTRLQPLTKITNKHLLPVYDKPMILYSIETLKQSGVEEIMLVCGREHAGHFMNFLGSGQDYGIKLSYALQDKNDGGIADALRYTEDFSEGENLAVILGDNIFSNSFRTEVKEFTGGATVFFKQVDEPARFGVPVFNKAKTKVVRIEEKPKKPKSPFAQVGFYIYDNNVFRIIRKLKPSGRGELEITDVNNHYIKNGGLHFSFISGKWYDAGTIDNLLAASVDLARQAKKNVSRLK</sequence>